<evidence type="ECO:0000313" key="11">
    <source>
        <dbReference type="EMBL" id="PZX09922.1"/>
    </source>
</evidence>
<dbReference type="InterPro" id="IPR014729">
    <property type="entry name" value="Rossmann-like_a/b/a_fold"/>
</dbReference>
<dbReference type="EMBL" id="QKZK01000067">
    <property type="protein sequence ID" value="PZX09922.1"/>
    <property type="molecule type" value="Genomic_DNA"/>
</dbReference>
<evidence type="ECO:0000256" key="1">
    <source>
        <dbReference type="ARBA" id="ARBA00005187"/>
    </source>
</evidence>
<evidence type="ECO:0000256" key="2">
    <source>
        <dbReference type="ARBA" id="ARBA00005752"/>
    </source>
</evidence>
<evidence type="ECO:0000256" key="3">
    <source>
        <dbReference type="ARBA" id="ARBA00012737"/>
    </source>
</evidence>
<feature type="binding site" evidence="9">
    <location>
        <position position="96"/>
    </location>
    <ligand>
        <name>L-glutamine</name>
        <dbReference type="ChEBI" id="CHEBI:58359"/>
    </ligand>
</feature>
<dbReference type="InterPro" id="IPR033738">
    <property type="entry name" value="AsnB_N"/>
</dbReference>
<dbReference type="CDD" id="cd00712">
    <property type="entry name" value="AsnB"/>
    <property type="match status" value="1"/>
</dbReference>
<dbReference type="GO" id="GO:0005829">
    <property type="term" value="C:cytosol"/>
    <property type="evidence" value="ECO:0007669"/>
    <property type="project" value="TreeGrafter"/>
</dbReference>
<dbReference type="GO" id="GO:0005524">
    <property type="term" value="F:ATP binding"/>
    <property type="evidence" value="ECO:0007669"/>
    <property type="project" value="UniProtKB-KW"/>
</dbReference>
<dbReference type="SUPFAM" id="SSF52402">
    <property type="entry name" value="Adenine nucleotide alpha hydrolases-like"/>
    <property type="match status" value="1"/>
</dbReference>
<evidence type="ECO:0000259" key="10">
    <source>
        <dbReference type="PROSITE" id="PS51278"/>
    </source>
</evidence>
<dbReference type="Gene3D" id="3.60.20.10">
    <property type="entry name" value="Glutamine Phosphoribosylpyrophosphate, subunit 1, domain 1"/>
    <property type="match status" value="1"/>
</dbReference>
<keyword evidence="8" id="KW-0061">Asparagine biosynthesis</keyword>
<dbReference type="InterPro" id="IPR017932">
    <property type="entry name" value="GATase_2_dom"/>
</dbReference>
<dbReference type="InterPro" id="IPR001962">
    <property type="entry name" value="Asn_synthase"/>
</dbReference>
<proteinExistence type="inferred from homology"/>
<evidence type="ECO:0000256" key="7">
    <source>
        <dbReference type="ARBA" id="ARBA00048741"/>
    </source>
</evidence>
<dbReference type="GO" id="GO:0004066">
    <property type="term" value="F:asparagine synthase (glutamine-hydrolyzing) activity"/>
    <property type="evidence" value="ECO:0007669"/>
    <property type="project" value="UniProtKB-EC"/>
</dbReference>
<evidence type="ECO:0000256" key="9">
    <source>
        <dbReference type="PIRSR" id="PIRSR001589-2"/>
    </source>
</evidence>
<evidence type="ECO:0000256" key="4">
    <source>
        <dbReference type="ARBA" id="ARBA00022741"/>
    </source>
</evidence>
<sequence length="620" mass="70305">MCGINGIVVRQLSNMDERLKEMNNRLSHRGPDDEGTWNDGMAYLGQRRLSIIDLSSAGHQPMVSACGRYVMVFNGEVYNYLQLRPQFNYPYVSHTDSEVVLAAWSQMGEKCVDLFKGMFAIAMWDKQTQVLTLVRDRMGVKPLYYTCQTQGLAFSSEIRALMASGLSGKEMAQEALVDYLRYQTVQTPRTILKDVMMLEPGHLLRYHAVSGQMEMACYWDLFEKTSLIQPASYSEVKETVRRLFFEAVEKRLVADVPFGAFLSGGIDSSAVVGAMAKVSSHRVRTFNISFAEGDFSEAKYARHIANLHGTEHTEINLSPQQFLEYLPQALAAMDHPSGDGPNTWVVSKVTKEAGITMALSGLGGDELFAGYAIFNRMASLEKKKGLWQLPLGGRKMAADALTALKPGVASMKIEQLLKMPRYEFERAYAVSRQALMDEQLLAILNVSPLPSHTPVDYLMKRKRDLSKSLITRVSQAEMTTYMQNVLLRDSDQMSMAHALEVRVPFMDHDLIEYVLSLPDQYKYPITPKKLLVDSLPDLLPNYIVNRPKMGFVFPWRDWLKGELFDFADARIKNISQRPYFNEKGVMDLWRRFVKGDASVTYSRIWPLVVLEEWMEKNGVG</sequence>
<name>A0A2W7NF55_9BACT</name>
<comment type="pathway">
    <text evidence="1">Amino-acid biosynthesis; L-asparagine biosynthesis; L-asparagine from L-aspartate (L-Gln route): step 1/1.</text>
</comment>
<keyword evidence="8" id="KW-0028">Amino-acid biosynthesis</keyword>
<dbReference type="Proteomes" id="UP000249239">
    <property type="component" value="Unassembled WGS sequence"/>
</dbReference>
<dbReference type="Gene3D" id="3.40.50.620">
    <property type="entry name" value="HUPs"/>
    <property type="match status" value="1"/>
</dbReference>
<dbReference type="InterPro" id="IPR051786">
    <property type="entry name" value="ASN_synthetase/amidase"/>
</dbReference>
<dbReference type="RefSeq" id="WP_111447254.1">
    <property type="nucleotide sequence ID" value="NZ_QKZK01000067.1"/>
</dbReference>
<keyword evidence="5 9" id="KW-0067">ATP-binding</keyword>
<dbReference type="PANTHER" id="PTHR43284">
    <property type="entry name" value="ASPARAGINE SYNTHETASE (GLUTAMINE-HYDROLYZING)"/>
    <property type="match status" value="1"/>
</dbReference>
<dbReference type="PIRSF" id="PIRSF001589">
    <property type="entry name" value="Asn_synthetase_glu-h"/>
    <property type="match status" value="1"/>
</dbReference>
<dbReference type="Pfam" id="PF00733">
    <property type="entry name" value="Asn_synthase"/>
    <property type="match status" value="1"/>
</dbReference>
<protein>
    <recommendedName>
        <fullName evidence="3">asparagine synthase (glutamine-hydrolyzing)</fullName>
        <ecNumber evidence="3">6.3.5.4</ecNumber>
    </recommendedName>
</protein>
<evidence type="ECO:0000256" key="8">
    <source>
        <dbReference type="PIRSR" id="PIRSR001589-1"/>
    </source>
</evidence>
<dbReference type="SUPFAM" id="SSF56235">
    <property type="entry name" value="N-terminal nucleophile aminohydrolases (Ntn hydrolases)"/>
    <property type="match status" value="1"/>
</dbReference>
<dbReference type="InterPro" id="IPR006426">
    <property type="entry name" value="Asn_synth_AEB"/>
</dbReference>
<dbReference type="PROSITE" id="PS51278">
    <property type="entry name" value="GATASE_TYPE_2"/>
    <property type="match status" value="1"/>
</dbReference>
<gene>
    <name evidence="11" type="ORF">LX69_03495</name>
</gene>
<reference evidence="11 12" key="1">
    <citation type="submission" date="2018-06" db="EMBL/GenBank/DDBJ databases">
        <title>Genomic Encyclopedia of Archaeal and Bacterial Type Strains, Phase II (KMG-II): from individual species to whole genera.</title>
        <authorList>
            <person name="Goeker M."/>
        </authorList>
    </citation>
    <scope>NUCLEOTIDE SEQUENCE [LARGE SCALE GENOMIC DNA]</scope>
    <source>
        <strain evidence="11 12">DSM 6779</strain>
    </source>
</reference>
<feature type="binding site" evidence="9">
    <location>
        <begin position="360"/>
        <end position="361"/>
    </location>
    <ligand>
        <name>ATP</name>
        <dbReference type="ChEBI" id="CHEBI:30616"/>
    </ligand>
</feature>
<dbReference type="OrthoDB" id="9763290at2"/>
<comment type="catalytic activity">
    <reaction evidence="7">
        <text>L-aspartate + L-glutamine + ATP + H2O = L-asparagine + L-glutamate + AMP + diphosphate + H(+)</text>
        <dbReference type="Rhea" id="RHEA:12228"/>
        <dbReference type="ChEBI" id="CHEBI:15377"/>
        <dbReference type="ChEBI" id="CHEBI:15378"/>
        <dbReference type="ChEBI" id="CHEBI:29985"/>
        <dbReference type="ChEBI" id="CHEBI:29991"/>
        <dbReference type="ChEBI" id="CHEBI:30616"/>
        <dbReference type="ChEBI" id="CHEBI:33019"/>
        <dbReference type="ChEBI" id="CHEBI:58048"/>
        <dbReference type="ChEBI" id="CHEBI:58359"/>
        <dbReference type="ChEBI" id="CHEBI:456215"/>
        <dbReference type="EC" id="6.3.5.4"/>
    </reaction>
</comment>
<comment type="caution">
    <text evidence="11">The sequence shown here is derived from an EMBL/GenBank/DDBJ whole genome shotgun (WGS) entry which is preliminary data.</text>
</comment>
<dbReference type="CDD" id="cd01991">
    <property type="entry name" value="Asn_synthase_B_C"/>
    <property type="match status" value="1"/>
</dbReference>
<dbReference type="PANTHER" id="PTHR43284:SF1">
    <property type="entry name" value="ASPARAGINE SYNTHETASE"/>
    <property type="match status" value="1"/>
</dbReference>
<evidence type="ECO:0000256" key="5">
    <source>
        <dbReference type="ARBA" id="ARBA00022840"/>
    </source>
</evidence>
<accession>A0A2W7NF55</accession>
<keyword evidence="12" id="KW-1185">Reference proteome</keyword>
<dbReference type="GO" id="GO:0006529">
    <property type="term" value="P:asparagine biosynthetic process"/>
    <property type="evidence" value="ECO:0007669"/>
    <property type="project" value="UniProtKB-KW"/>
</dbReference>
<keyword evidence="6 8" id="KW-0315">Glutamine amidotransferase</keyword>
<dbReference type="InterPro" id="IPR029055">
    <property type="entry name" value="Ntn_hydrolases_N"/>
</dbReference>
<dbReference type="NCBIfam" id="TIGR01536">
    <property type="entry name" value="asn_synth_AEB"/>
    <property type="match status" value="1"/>
</dbReference>
<feature type="active site" description="For GATase activity" evidence="8">
    <location>
        <position position="2"/>
    </location>
</feature>
<dbReference type="AlphaFoldDB" id="A0A2W7NF55"/>
<keyword evidence="4 9" id="KW-0547">Nucleotide-binding</keyword>
<organism evidence="11 12">
    <name type="scientific">Breznakibacter xylanolyticus</name>
    <dbReference type="NCBI Taxonomy" id="990"/>
    <lineage>
        <taxon>Bacteria</taxon>
        <taxon>Pseudomonadati</taxon>
        <taxon>Bacteroidota</taxon>
        <taxon>Bacteroidia</taxon>
        <taxon>Marinilabiliales</taxon>
        <taxon>Marinilabiliaceae</taxon>
        <taxon>Breznakibacter</taxon>
    </lineage>
</organism>
<feature type="binding site" evidence="9">
    <location>
        <position position="288"/>
    </location>
    <ligand>
        <name>ATP</name>
        <dbReference type="ChEBI" id="CHEBI:30616"/>
    </ligand>
</feature>
<comment type="similarity">
    <text evidence="2">Belongs to the asparagine synthetase family.</text>
</comment>
<evidence type="ECO:0000256" key="6">
    <source>
        <dbReference type="ARBA" id="ARBA00022962"/>
    </source>
</evidence>
<dbReference type="Pfam" id="PF13537">
    <property type="entry name" value="GATase_7"/>
    <property type="match status" value="1"/>
</dbReference>
<evidence type="ECO:0000313" key="12">
    <source>
        <dbReference type="Proteomes" id="UP000249239"/>
    </source>
</evidence>
<dbReference type="EC" id="6.3.5.4" evidence="3"/>
<feature type="domain" description="Glutamine amidotransferase type-2" evidence="10">
    <location>
        <begin position="2"/>
        <end position="209"/>
    </location>
</feature>